<reference evidence="2 3" key="1">
    <citation type="submission" date="2015-08" db="EMBL/GenBank/DDBJ databases">
        <title>Next Generation Sequencing and Analysis of the Genome of Puccinia sorghi L Schw, the Causal Agent of Maize Common Rust.</title>
        <authorList>
            <person name="Rochi L."/>
            <person name="Burguener G."/>
            <person name="Darino M."/>
            <person name="Turjanski A."/>
            <person name="Kreff E."/>
            <person name="Dieguez M.J."/>
            <person name="Sacco F."/>
        </authorList>
    </citation>
    <scope>NUCLEOTIDE SEQUENCE [LARGE SCALE GENOMIC DNA]</scope>
    <source>
        <strain evidence="2 3">RO10H11247</strain>
    </source>
</reference>
<dbReference type="Proteomes" id="UP000037035">
    <property type="component" value="Unassembled WGS sequence"/>
</dbReference>
<proteinExistence type="predicted"/>
<dbReference type="VEuPathDB" id="FungiDB:VP01_8759g1"/>
<name>A0A0L6U8N3_9BASI</name>
<gene>
    <name evidence="2" type="ORF">VP01_8759g1</name>
</gene>
<evidence type="ECO:0000313" key="2">
    <source>
        <dbReference type="EMBL" id="KNZ44856.1"/>
    </source>
</evidence>
<protein>
    <submittedName>
        <fullName evidence="2">Uncharacterized protein</fullName>
    </submittedName>
</protein>
<keyword evidence="3" id="KW-1185">Reference proteome</keyword>
<evidence type="ECO:0000256" key="1">
    <source>
        <dbReference type="SAM" id="MobiDB-lite"/>
    </source>
</evidence>
<feature type="non-terminal residue" evidence="2">
    <location>
        <position position="1"/>
    </location>
</feature>
<organism evidence="2 3">
    <name type="scientific">Puccinia sorghi</name>
    <dbReference type="NCBI Taxonomy" id="27349"/>
    <lineage>
        <taxon>Eukaryota</taxon>
        <taxon>Fungi</taxon>
        <taxon>Dikarya</taxon>
        <taxon>Basidiomycota</taxon>
        <taxon>Pucciniomycotina</taxon>
        <taxon>Pucciniomycetes</taxon>
        <taxon>Pucciniales</taxon>
        <taxon>Pucciniaceae</taxon>
        <taxon>Puccinia</taxon>
    </lineage>
</organism>
<feature type="region of interest" description="Disordered" evidence="1">
    <location>
        <begin position="1"/>
        <end position="30"/>
    </location>
</feature>
<dbReference type="EMBL" id="LAVV01014336">
    <property type="protein sequence ID" value="KNZ44856.1"/>
    <property type="molecule type" value="Genomic_DNA"/>
</dbReference>
<accession>A0A0L6U8N3</accession>
<dbReference type="AlphaFoldDB" id="A0A0L6U8N3"/>
<evidence type="ECO:0000313" key="3">
    <source>
        <dbReference type="Proteomes" id="UP000037035"/>
    </source>
</evidence>
<comment type="caution">
    <text evidence="2">The sequence shown here is derived from an EMBL/GenBank/DDBJ whole genome shotgun (WGS) entry which is preliminary data.</text>
</comment>
<sequence>VPKTPASSKIPCNHASTGNSTGGWPPSSGVSIPRQCGKFEEDHMASAILMMLHKASEQTAIMMMEERKLRKEAHQY</sequence>